<evidence type="ECO:0000313" key="2">
    <source>
        <dbReference type="EMBL" id="SPO37496.1"/>
    </source>
</evidence>
<name>A0A5C3F0Q0_9BASI</name>
<evidence type="ECO:0000313" key="3">
    <source>
        <dbReference type="Proteomes" id="UP000323386"/>
    </source>
</evidence>
<dbReference type="OrthoDB" id="2535391at2759"/>
<feature type="region of interest" description="Disordered" evidence="1">
    <location>
        <begin position="148"/>
        <end position="167"/>
    </location>
</feature>
<feature type="compositionally biased region" description="Low complexity" evidence="1">
    <location>
        <begin position="191"/>
        <end position="205"/>
    </location>
</feature>
<dbReference type="EMBL" id="OOIP01000007">
    <property type="protein sequence ID" value="SPO37496.1"/>
    <property type="molecule type" value="Genomic_DNA"/>
</dbReference>
<evidence type="ECO:0000256" key="1">
    <source>
        <dbReference type="SAM" id="MobiDB-lite"/>
    </source>
</evidence>
<feature type="compositionally biased region" description="Low complexity" evidence="1">
    <location>
        <begin position="290"/>
        <end position="301"/>
    </location>
</feature>
<sequence>MAASNDAAAAVQGGHPTMSSVSGLTQTQPFLFDHVHCCVCYLDYHPTAARQAQTATGLRSASTSLPFYVTECAHILCRNDFQHEGAVADRISFAPFSFRFLPISFLKAQSLKQKQVLQRASHELTAAKELRAELEGVKRENALLKERLKEAEDGRGRPPTFRFQLGQRQEGDYAFQSASVASVDRPYSRSVVGTAAGSSGQATGTLRRPAPQKETGSHRSGGPPRSYGTSSSAVRAMPTMPAPVLPSSSSRSHRDVDAVSVRSDTTALRPHASSHRQAFRPSTLSREPVPGAAGPATSAATQEFRPFSARDPAQVRGYRRSDL</sequence>
<dbReference type="Proteomes" id="UP000323386">
    <property type="component" value="Unassembled WGS sequence"/>
</dbReference>
<keyword evidence="3" id="KW-1185">Reference proteome</keyword>
<feature type="region of interest" description="Disordered" evidence="1">
    <location>
        <begin position="191"/>
        <end position="323"/>
    </location>
</feature>
<proteinExistence type="predicted"/>
<reference evidence="2 3" key="1">
    <citation type="submission" date="2018-03" db="EMBL/GenBank/DDBJ databases">
        <authorList>
            <person name="Guldener U."/>
        </authorList>
    </citation>
    <scope>NUCLEOTIDE SEQUENCE [LARGE SCALE GENOMIC DNA]</scope>
    <source>
        <strain evidence="2 3">DAOM196992</strain>
    </source>
</reference>
<organism evidence="2 3">
    <name type="scientific">Pseudozyma flocculosa</name>
    <dbReference type="NCBI Taxonomy" id="84751"/>
    <lineage>
        <taxon>Eukaryota</taxon>
        <taxon>Fungi</taxon>
        <taxon>Dikarya</taxon>
        <taxon>Basidiomycota</taxon>
        <taxon>Ustilaginomycotina</taxon>
        <taxon>Ustilaginomycetes</taxon>
        <taxon>Ustilaginales</taxon>
        <taxon>Ustilaginaceae</taxon>
        <taxon>Pseudozyma</taxon>
    </lineage>
</organism>
<protein>
    <submittedName>
        <fullName evidence="2">Uncharacterized protein</fullName>
    </submittedName>
</protein>
<gene>
    <name evidence="2" type="ORF">PSFLO_02971</name>
</gene>
<dbReference type="AlphaFoldDB" id="A0A5C3F0Q0"/>
<accession>A0A5C3F0Q0</accession>